<dbReference type="SUPFAM" id="SSF53150">
    <property type="entry name" value="DNA repair protein MutS, domain II"/>
    <property type="match status" value="1"/>
</dbReference>
<dbReference type="Gene3D" id="3.40.1170.10">
    <property type="entry name" value="DNA repair protein MutS, domain I"/>
    <property type="match status" value="1"/>
</dbReference>
<dbReference type="SMART" id="SM01408">
    <property type="entry name" value="ING"/>
    <property type="match status" value="1"/>
</dbReference>
<dbReference type="PANTHER" id="PTHR11361">
    <property type="entry name" value="DNA MISMATCH REPAIR PROTEIN MUTS FAMILY MEMBER"/>
    <property type="match status" value="1"/>
</dbReference>
<keyword evidence="4 11" id="KW-0547">Nucleotide-binding</keyword>
<dbReference type="InterPro" id="IPR007861">
    <property type="entry name" value="DNA_mismatch_repair_MutS_clamp"/>
</dbReference>
<dbReference type="InterPro" id="IPR007860">
    <property type="entry name" value="DNA_mmatch_repair_MutS_con_dom"/>
</dbReference>
<evidence type="ECO:0000256" key="10">
    <source>
        <dbReference type="ARBA" id="ARBA00073545"/>
    </source>
</evidence>
<organism evidence="15 16">
    <name type="scientific">Malassezia equina</name>
    <dbReference type="NCBI Taxonomy" id="1381935"/>
    <lineage>
        <taxon>Eukaryota</taxon>
        <taxon>Fungi</taxon>
        <taxon>Dikarya</taxon>
        <taxon>Basidiomycota</taxon>
        <taxon>Ustilaginomycotina</taxon>
        <taxon>Malasseziomycetes</taxon>
        <taxon>Malasseziales</taxon>
        <taxon>Malasseziaceae</taxon>
        <taxon>Malassezia</taxon>
    </lineage>
</organism>
<dbReference type="FunFam" id="1.10.1420.10:FF:000003">
    <property type="entry name" value="DNA mismatch repair protein"/>
    <property type="match status" value="1"/>
</dbReference>
<dbReference type="FunFam" id="3.30.420.110:FF:000002">
    <property type="entry name" value="DNA mismatch repair protein"/>
    <property type="match status" value="1"/>
</dbReference>
<comment type="similarity">
    <text evidence="2 11">Belongs to the DNA mismatch repair MutS family.</text>
</comment>
<dbReference type="SMART" id="SM00534">
    <property type="entry name" value="MUTSac"/>
    <property type="match status" value="1"/>
</dbReference>
<evidence type="ECO:0000256" key="5">
    <source>
        <dbReference type="ARBA" id="ARBA00022763"/>
    </source>
</evidence>
<evidence type="ECO:0000256" key="6">
    <source>
        <dbReference type="ARBA" id="ARBA00022840"/>
    </source>
</evidence>
<dbReference type="InterPro" id="IPR007696">
    <property type="entry name" value="DNA_mismatch_repair_MutS_core"/>
</dbReference>
<dbReference type="InterPro" id="IPR016151">
    <property type="entry name" value="DNA_mismatch_repair_MutS_N"/>
</dbReference>
<evidence type="ECO:0000256" key="1">
    <source>
        <dbReference type="ARBA" id="ARBA00004123"/>
    </source>
</evidence>
<evidence type="ECO:0000256" key="7">
    <source>
        <dbReference type="ARBA" id="ARBA00023125"/>
    </source>
</evidence>
<feature type="region of interest" description="Disordered" evidence="13">
    <location>
        <begin position="222"/>
        <end position="249"/>
    </location>
</feature>
<dbReference type="Pfam" id="PF12998">
    <property type="entry name" value="ING"/>
    <property type="match status" value="1"/>
</dbReference>
<keyword evidence="7 11" id="KW-0238">DNA-binding</keyword>
<comment type="subcellular location">
    <subcellularLocation>
        <location evidence="1">Nucleus</location>
    </subcellularLocation>
</comment>
<dbReference type="GO" id="GO:0140664">
    <property type="term" value="F:ATP-dependent DNA damage sensor activity"/>
    <property type="evidence" value="ECO:0007669"/>
    <property type="project" value="InterPro"/>
</dbReference>
<feature type="compositionally biased region" description="Basic and acidic residues" evidence="13">
    <location>
        <begin position="11"/>
        <end position="21"/>
    </location>
</feature>
<dbReference type="Pfam" id="PF05192">
    <property type="entry name" value="MutS_III"/>
    <property type="match status" value="1"/>
</dbReference>
<evidence type="ECO:0000256" key="13">
    <source>
        <dbReference type="SAM" id="MobiDB-lite"/>
    </source>
</evidence>
<dbReference type="InterPro" id="IPR024610">
    <property type="entry name" value="ING_N_histone-binding"/>
</dbReference>
<gene>
    <name evidence="15" type="primary">msh2</name>
    <name evidence="15" type="ORF">MEQU1_002949</name>
</gene>
<evidence type="ECO:0000256" key="3">
    <source>
        <dbReference type="ARBA" id="ARBA00019549"/>
    </source>
</evidence>
<evidence type="ECO:0000259" key="14">
    <source>
        <dbReference type="PROSITE" id="PS00486"/>
    </source>
</evidence>
<keyword evidence="6" id="KW-0067">ATP-binding</keyword>
<dbReference type="SUPFAM" id="SSF52540">
    <property type="entry name" value="P-loop containing nucleoside triphosphate hydrolases"/>
    <property type="match status" value="1"/>
</dbReference>
<dbReference type="GO" id="GO:0030983">
    <property type="term" value="F:mismatched DNA binding"/>
    <property type="evidence" value="ECO:0007669"/>
    <property type="project" value="UniProtKB-UniRule"/>
</dbReference>
<evidence type="ECO:0000256" key="9">
    <source>
        <dbReference type="ARBA" id="ARBA00023242"/>
    </source>
</evidence>
<keyword evidence="8 11" id="KW-0234">DNA repair</keyword>
<dbReference type="GO" id="GO:0006298">
    <property type="term" value="P:mismatch repair"/>
    <property type="evidence" value="ECO:0007669"/>
    <property type="project" value="InterPro"/>
</dbReference>
<dbReference type="Pfam" id="PF05188">
    <property type="entry name" value="MutS_II"/>
    <property type="match status" value="1"/>
</dbReference>
<dbReference type="AlphaFoldDB" id="A0AAF0ED78"/>
<keyword evidence="9" id="KW-0539">Nucleus</keyword>
<dbReference type="SMART" id="SM00533">
    <property type="entry name" value="MUTSd"/>
    <property type="match status" value="1"/>
</dbReference>
<evidence type="ECO:0000313" key="15">
    <source>
        <dbReference type="EMBL" id="WFD24252.1"/>
    </source>
</evidence>
<proteinExistence type="inferred from homology"/>
<protein>
    <recommendedName>
        <fullName evidence="10">DNA mismatch repair protein MSH2</fullName>
    </recommendedName>
    <alternativeName>
        <fullName evidence="3">DNA mismatch repair protein Msh2</fullName>
    </alternativeName>
</protein>
<evidence type="ECO:0000256" key="8">
    <source>
        <dbReference type="ARBA" id="ARBA00023204"/>
    </source>
</evidence>
<comment type="function">
    <text evidence="11">Component of the post-replicative DNA mismatch repair system (MMR).</text>
</comment>
<keyword evidence="12" id="KW-0175">Coiled coil</keyword>
<dbReference type="GO" id="GO:0032301">
    <property type="term" value="C:MutSalpha complex"/>
    <property type="evidence" value="ECO:0007669"/>
    <property type="project" value="TreeGrafter"/>
</dbReference>
<dbReference type="InterPro" id="IPR036187">
    <property type="entry name" value="DNA_mismatch_repair_MutS_sf"/>
</dbReference>
<dbReference type="Pfam" id="PF01624">
    <property type="entry name" value="MutS_I"/>
    <property type="match status" value="1"/>
</dbReference>
<accession>A0AAF0ED78</accession>
<evidence type="ECO:0000313" key="16">
    <source>
        <dbReference type="Proteomes" id="UP001214415"/>
    </source>
</evidence>
<reference evidence="15" key="1">
    <citation type="submission" date="2023-03" db="EMBL/GenBank/DDBJ databases">
        <title>Mating type loci evolution in Malassezia.</title>
        <authorList>
            <person name="Coelho M.A."/>
        </authorList>
    </citation>
    <scope>NUCLEOTIDE SEQUENCE</scope>
    <source>
        <strain evidence="15">CBS 12830</strain>
    </source>
</reference>
<dbReference type="Gene3D" id="3.30.420.110">
    <property type="entry name" value="MutS, connector domain"/>
    <property type="match status" value="1"/>
</dbReference>
<dbReference type="InterPro" id="IPR036678">
    <property type="entry name" value="MutS_con_dom_sf"/>
</dbReference>
<feature type="coiled-coil region" evidence="12">
    <location>
        <begin position="1205"/>
        <end position="1239"/>
    </location>
</feature>
<dbReference type="GO" id="GO:0006312">
    <property type="term" value="P:mitotic recombination"/>
    <property type="evidence" value="ECO:0007669"/>
    <property type="project" value="TreeGrafter"/>
</dbReference>
<dbReference type="Pfam" id="PF00488">
    <property type="entry name" value="MutS_V"/>
    <property type="match status" value="1"/>
</dbReference>
<dbReference type="Gene3D" id="6.10.140.1740">
    <property type="match status" value="1"/>
</dbReference>
<evidence type="ECO:0000256" key="4">
    <source>
        <dbReference type="ARBA" id="ARBA00022741"/>
    </source>
</evidence>
<dbReference type="CDD" id="cd16859">
    <property type="entry name" value="ING_ING4_5"/>
    <property type="match status" value="1"/>
</dbReference>
<dbReference type="Gene3D" id="1.10.1420.10">
    <property type="match status" value="2"/>
</dbReference>
<dbReference type="InterPro" id="IPR007695">
    <property type="entry name" value="DNA_mismatch_repair_MutS-lik_N"/>
</dbReference>
<evidence type="ECO:0000256" key="11">
    <source>
        <dbReference type="RuleBase" id="RU003756"/>
    </source>
</evidence>
<dbReference type="PROSITE" id="PS00486">
    <property type="entry name" value="DNA_MISMATCH_REPAIR_2"/>
    <property type="match status" value="1"/>
</dbReference>
<dbReference type="EMBL" id="CP119905">
    <property type="protein sequence ID" value="WFD24252.1"/>
    <property type="molecule type" value="Genomic_DNA"/>
</dbReference>
<sequence>MARRKRSTRTRPNDHGEDEKAPLPLSEAEVEDFHSKIQDRSDRWAEEYSEVVDQLPLELQRTFVLMKELDERDEVLKENVHESWKQYCSARDEDASAEDAEASSSRTSLLRSIRDQTQEGVSLSEEKLALAISAYDVVDRQIRRLDTDLLKNEKSLCARLRKDMTDALDPSSSSHSVHAPVPKDTDRFSPEGQLLTFWSGLISLDPLTCLAYLREFLQADPSDPEVKKKKRKTSGKKEEVPSDPGAAGLIDYDPSEPRYCYCDRVSYGEFHYACVGLEQPPKGKWPTPRVSTADKRGRARLLPTMSGLMYPTEESRQSASRSDSDKNDANFVSFYEGMPRAIPGTIRLFDRQEYYTVHGDDALYVADTVFRTQSVLRYLGGKGKDHKGLPSCSLNPAAAKSFLRDALTSKQLRIEIWCSTSGDGSGRRSGSWAISKQASPGNLQEVEDLLFLNADVVSSPMVLALRVKAQDGLTMVGVAFADATNREMGVCEYTENDLFSNTESLIIQLGVKECILPGDEASSDYDLSKMQDLLERCGCIVSKVKRSQFSSKSIEEDMQRLLPASEKALTPELDKKLAMSSAAALLSYLHLLEDESNFGKFTLRTHDLSEYLRLDHAALKALSLFPESQGGSALANKHASLYGLLNRCKTAQGNRMLSQWLKQPLVNVHAIQNRQSLLAIFMAEPELRHKIQDEFLRYMPDMLRISKRFQRGVATLEDVVRCYQAVVKVPELQSCLAEVPVMSEADRTLFHSSFAAPLEELYQHLSKLVEMVEMTIDLDELAYHNYVIKPEFDDGLRTIKAKLDQVRDQFDEQHIQAGKDLRLDTEKKLHLENHSSYGYCFRVTRTEAGVIKNRSGYLDLGTVKGGLYFTTSAMRELNDDFRSLSDEYARTQSRLVKDVIDIASSYAPPLEQLNVVLAHLDVILSLAQVSSNAPIPYTRPQILERGADLHLEDARHPCLEVQDDVNFIPNHVSMVSQKSEFLMVTGPNMGGKSTYLRQIGVITLMAQIGCFVPAAEGARIPVCDCILARVGAGDSQLKGISTFMAEMLETATILKTATKDSLVLIDELGRGTSTYDGFGLAWAISEWIVTHIHCKCVFATHFHELTNLARQQPSVQNLHMVAYVAPRDNGSRFDKDITLLYKVEEGVSNQSYGIQIAELADFPESVIRLAKRKAEELEGFDDQQQAMDMPADVAETGVALVQEFMTAWRERTEAKRQKLDEAEAQKEALESCMKDFDERIRNNPWTAKVLENF</sequence>
<dbReference type="Proteomes" id="UP001214415">
    <property type="component" value="Chromosome 6"/>
</dbReference>
<dbReference type="InterPro" id="IPR045076">
    <property type="entry name" value="MutS"/>
</dbReference>
<evidence type="ECO:0000256" key="2">
    <source>
        <dbReference type="ARBA" id="ARBA00006271"/>
    </source>
</evidence>
<evidence type="ECO:0000256" key="12">
    <source>
        <dbReference type="SAM" id="Coils"/>
    </source>
</evidence>
<dbReference type="InterPro" id="IPR027417">
    <property type="entry name" value="P-loop_NTPase"/>
</dbReference>
<dbReference type="PANTHER" id="PTHR11361:SF35">
    <property type="entry name" value="DNA MISMATCH REPAIR PROTEIN MSH2"/>
    <property type="match status" value="1"/>
</dbReference>
<dbReference type="GO" id="GO:0005524">
    <property type="term" value="F:ATP binding"/>
    <property type="evidence" value="ECO:0007669"/>
    <property type="project" value="UniProtKB-UniRule"/>
</dbReference>
<feature type="region of interest" description="Disordered" evidence="13">
    <location>
        <begin position="1"/>
        <end position="34"/>
    </location>
</feature>
<keyword evidence="16" id="KW-1185">Reference proteome</keyword>
<feature type="domain" description="DNA mismatch repair proteins mutS family" evidence="14">
    <location>
        <begin position="1061"/>
        <end position="1077"/>
    </location>
</feature>
<dbReference type="SUPFAM" id="SSF48334">
    <property type="entry name" value="DNA repair protein MutS, domain III"/>
    <property type="match status" value="1"/>
</dbReference>
<name>A0AAF0ED78_9BASI</name>
<dbReference type="InterPro" id="IPR000432">
    <property type="entry name" value="DNA_mismatch_repair_MutS_C"/>
</dbReference>
<dbReference type="Gene3D" id="3.40.50.300">
    <property type="entry name" value="P-loop containing nucleotide triphosphate hydrolases"/>
    <property type="match status" value="1"/>
</dbReference>
<dbReference type="Pfam" id="PF05190">
    <property type="entry name" value="MutS_IV"/>
    <property type="match status" value="1"/>
</dbReference>
<keyword evidence="5 11" id="KW-0227">DNA damage</keyword>